<name>A0A402DI91_MICAE</name>
<organism evidence="1 2">
    <name type="scientific">Microcystis aeruginosa NIES-4285</name>
    <dbReference type="NCBI Taxonomy" id="2497681"/>
    <lineage>
        <taxon>Bacteria</taxon>
        <taxon>Bacillati</taxon>
        <taxon>Cyanobacteriota</taxon>
        <taxon>Cyanophyceae</taxon>
        <taxon>Oscillatoriophycideae</taxon>
        <taxon>Chroococcales</taxon>
        <taxon>Microcystaceae</taxon>
        <taxon>Microcystis</taxon>
    </lineage>
</organism>
<dbReference type="EMBL" id="BIFY01000095">
    <property type="protein sequence ID" value="GCE61926.1"/>
    <property type="molecule type" value="Genomic_DNA"/>
</dbReference>
<comment type="caution">
    <text evidence="1">The sequence shown here is derived from an EMBL/GenBank/DDBJ whole genome shotgun (WGS) entry which is preliminary data.</text>
</comment>
<evidence type="ECO:0000313" key="2">
    <source>
        <dbReference type="Proteomes" id="UP000289660"/>
    </source>
</evidence>
<gene>
    <name evidence="1" type="ORF">MiAbB_03869</name>
</gene>
<reference evidence="2" key="1">
    <citation type="submission" date="2018-12" db="EMBL/GenBank/DDBJ databases">
        <title>Genome sequence of Microcystis aeruginosa NIES-4285.</title>
        <authorList>
            <person name="Tanabe Y."/>
        </authorList>
    </citation>
    <scope>NUCLEOTIDE SEQUENCE [LARGE SCALE GENOMIC DNA]</scope>
    <source>
        <strain evidence="2">NIES-4285</strain>
    </source>
</reference>
<dbReference type="Proteomes" id="UP000289660">
    <property type="component" value="Unassembled WGS sequence"/>
</dbReference>
<evidence type="ECO:0000313" key="1">
    <source>
        <dbReference type="EMBL" id="GCE61926.1"/>
    </source>
</evidence>
<sequence>MLPQLINYIKLIELIKLTLSLEIYYNRANQRGGNQ</sequence>
<protein>
    <submittedName>
        <fullName evidence="1">Uncharacterized protein</fullName>
    </submittedName>
</protein>
<accession>A0A402DI91</accession>
<dbReference type="AlphaFoldDB" id="A0A402DI91"/>
<proteinExistence type="predicted"/>